<evidence type="ECO:0000313" key="3">
    <source>
        <dbReference type="EMBL" id="KAK2590629.1"/>
    </source>
</evidence>
<dbReference type="Proteomes" id="UP001251528">
    <property type="component" value="Unassembled WGS sequence"/>
</dbReference>
<feature type="region of interest" description="Disordered" evidence="2">
    <location>
        <begin position="73"/>
        <end position="201"/>
    </location>
</feature>
<dbReference type="SUPFAM" id="SSF50685">
    <property type="entry name" value="Barwin-like endoglucanases"/>
    <property type="match status" value="1"/>
</dbReference>
<dbReference type="CDD" id="cd22191">
    <property type="entry name" value="DPBB_RlpA_EXP_N-like"/>
    <property type="match status" value="1"/>
</dbReference>
<evidence type="ECO:0000313" key="4">
    <source>
        <dbReference type="Proteomes" id="UP001251528"/>
    </source>
</evidence>
<sequence>MKYSTFASAAFVAVVAAQPHHGNHKHLHVLRDVVPRNVAPRDIATEVVWVTETEYVTKVIDATTTLWVSSGQPAAATTSSKPPGNFFESPSVVVQKDTSKAAPPPPPPAPTTSSSVNVAPPPPPPAATTSSVQVAPPPPPPPKPKTTTAAPPPPPPPSVAAPPPPPPSVAAPPPPPPPAPSSGSGSGSGGSGSGSGSGSGDHKGDLTYYAVGMGACGEDDSGKDNSANIVALSHLDMGTQSNGNPKCGKKISIFANGKSTTATVRDKCMGCKAGDIDVSEKVYKELYGDLGSGRMPVSWSYN</sequence>
<evidence type="ECO:0000256" key="2">
    <source>
        <dbReference type="SAM" id="MobiDB-lite"/>
    </source>
</evidence>
<dbReference type="PANTHER" id="PTHR31836">
    <property type="match status" value="1"/>
</dbReference>
<proteinExistence type="predicted"/>
<dbReference type="PANTHER" id="PTHR31836:SF28">
    <property type="entry name" value="SRCR DOMAIN-CONTAINING PROTEIN-RELATED"/>
    <property type="match status" value="1"/>
</dbReference>
<name>A0AAJ0CFF1_9HYPO</name>
<dbReference type="InterPro" id="IPR036908">
    <property type="entry name" value="RlpA-like_sf"/>
</dbReference>
<dbReference type="AlphaFoldDB" id="A0AAJ0CFF1"/>
<organism evidence="3 4">
    <name type="scientific">Conoideocrella luteorostrata</name>
    <dbReference type="NCBI Taxonomy" id="1105319"/>
    <lineage>
        <taxon>Eukaryota</taxon>
        <taxon>Fungi</taxon>
        <taxon>Dikarya</taxon>
        <taxon>Ascomycota</taxon>
        <taxon>Pezizomycotina</taxon>
        <taxon>Sordariomycetes</taxon>
        <taxon>Hypocreomycetidae</taxon>
        <taxon>Hypocreales</taxon>
        <taxon>Clavicipitaceae</taxon>
        <taxon>Conoideocrella</taxon>
    </lineage>
</organism>
<dbReference type="EMBL" id="JASWJB010000415">
    <property type="protein sequence ID" value="KAK2590629.1"/>
    <property type="molecule type" value="Genomic_DNA"/>
</dbReference>
<dbReference type="Gene3D" id="2.40.40.10">
    <property type="entry name" value="RlpA-like domain"/>
    <property type="match status" value="1"/>
</dbReference>
<feature type="compositionally biased region" description="Polar residues" evidence="2">
    <location>
        <begin position="73"/>
        <end position="82"/>
    </location>
</feature>
<accession>A0AAJ0CFF1</accession>
<comment type="caution">
    <text evidence="3">The sequence shown here is derived from an EMBL/GenBank/DDBJ whole genome shotgun (WGS) entry which is preliminary data.</text>
</comment>
<keyword evidence="1" id="KW-0732">Signal</keyword>
<dbReference type="PRINTS" id="PR01217">
    <property type="entry name" value="PRICHEXTENSN"/>
</dbReference>
<feature type="compositionally biased region" description="Gly residues" evidence="2">
    <location>
        <begin position="184"/>
        <end position="199"/>
    </location>
</feature>
<dbReference type="InterPro" id="IPR051477">
    <property type="entry name" value="Expansin_CellWall"/>
</dbReference>
<gene>
    <name evidence="3" type="ORF">QQS21_011695</name>
</gene>
<evidence type="ECO:0000256" key="1">
    <source>
        <dbReference type="ARBA" id="ARBA00022729"/>
    </source>
</evidence>
<keyword evidence="4" id="KW-1185">Reference proteome</keyword>
<reference evidence="3" key="1">
    <citation type="submission" date="2023-06" db="EMBL/GenBank/DDBJ databases">
        <title>Conoideocrella luteorostrata (Hypocreales: Clavicipitaceae), a potential biocontrol fungus for elongate hemlock scale in United States Christmas tree production areas.</title>
        <authorList>
            <person name="Barrett H."/>
            <person name="Lovett B."/>
            <person name="Macias A.M."/>
            <person name="Stajich J.E."/>
            <person name="Kasson M.T."/>
        </authorList>
    </citation>
    <scope>NUCLEOTIDE SEQUENCE</scope>
    <source>
        <strain evidence="3">ARSEF 14590</strain>
    </source>
</reference>
<feature type="compositionally biased region" description="Pro residues" evidence="2">
    <location>
        <begin position="135"/>
        <end position="180"/>
    </location>
</feature>
<protein>
    <submittedName>
        <fullName evidence="3">Uncharacterized protein</fullName>
    </submittedName>
</protein>